<proteinExistence type="predicted"/>
<dbReference type="RefSeq" id="WP_245944566.1">
    <property type="nucleotide sequence ID" value="NZ_CAMSPR010000062.1"/>
</dbReference>
<protein>
    <recommendedName>
        <fullName evidence="1">DUF6850 domain-containing protein</fullName>
    </recommendedName>
</protein>
<feature type="domain" description="DUF6850" evidence="1">
    <location>
        <begin position="64"/>
        <end position="515"/>
    </location>
</feature>
<sequence length="516" mass="59443">MFLSKLYNSIIIAGVSCLPIFGSAQNNISATSISESLNSVRETEIYLQYFKRLTPFNVISTLNEYNSNFSQVQTGYQHSEASLPIDAQLGTGVEQMFFKAQSHIKVGKNSIAWGEAYYENGKRLGVSWNLNSDYKRVFPYVTADTTTVSMLREYYRFRGGYAHKQNKLTLGAELSYQSTIEYRNRDPRPKNTSLDVQLRLGLGYDVLPQRVVAMYVDAGRYTQQSNVIFMNPQGNRVLYHLTGLGMQYFRFKGLQNAVKYEGNNYLIGISTHTKSGNGLQASADMSHENIQKRLASERDIPICDIFQTKWRGDISWIKQQKLWTYKLMLNAEIVKREGQERFYDSGLTNYKQIASSKPFLFQQQIVQLSFATLHQFSPATWFVLQPNVAYDVQNTQYLMPVRQLKTAFIVPSLQLKFSQMFSKSLLAASVSSHFGKATHHHFVFNEPEVFDKPVEMFRNNAAMQQANYWDLEIQLRYDIRLIKVLSSVFVQLQTGHRWYNNNQNWNNIELSMGVTL</sequence>
<evidence type="ECO:0000313" key="3">
    <source>
        <dbReference type="Proteomes" id="UP000254235"/>
    </source>
</evidence>
<evidence type="ECO:0000313" key="2">
    <source>
        <dbReference type="EMBL" id="SUC11639.1"/>
    </source>
</evidence>
<dbReference type="InterPro" id="IPR049236">
    <property type="entry name" value="DUF6850"/>
</dbReference>
<reference evidence="2 3" key="1">
    <citation type="submission" date="2018-06" db="EMBL/GenBank/DDBJ databases">
        <authorList>
            <consortium name="Pathogen Informatics"/>
            <person name="Doyle S."/>
        </authorList>
    </citation>
    <scope>NUCLEOTIDE SEQUENCE [LARGE SCALE GENOMIC DNA]</scope>
    <source>
        <strain evidence="2 3">NCTC13043</strain>
    </source>
</reference>
<name>A0A379EZ16_9BACT</name>
<dbReference type="Proteomes" id="UP000254235">
    <property type="component" value="Unassembled WGS sequence"/>
</dbReference>
<organism evidence="2 3">
    <name type="scientific">Prevotella pallens</name>
    <dbReference type="NCBI Taxonomy" id="60133"/>
    <lineage>
        <taxon>Bacteria</taxon>
        <taxon>Pseudomonadati</taxon>
        <taxon>Bacteroidota</taxon>
        <taxon>Bacteroidia</taxon>
        <taxon>Bacteroidales</taxon>
        <taxon>Prevotellaceae</taxon>
        <taxon>Prevotella</taxon>
    </lineage>
</organism>
<dbReference type="GeneID" id="78570230"/>
<dbReference type="EMBL" id="UGTP01000001">
    <property type="protein sequence ID" value="SUC11639.1"/>
    <property type="molecule type" value="Genomic_DNA"/>
</dbReference>
<accession>A0A379EZ16</accession>
<dbReference type="PROSITE" id="PS51257">
    <property type="entry name" value="PROKAR_LIPOPROTEIN"/>
    <property type="match status" value="1"/>
</dbReference>
<evidence type="ECO:0000259" key="1">
    <source>
        <dbReference type="Pfam" id="PF21012"/>
    </source>
</evidence>
<dbReference type="AlphaFoldDB" id="A0A379EZ16"/>
<gene>
    <name evidence="2" type="ORF">NCTC13043_00495</name>
</gene>
<dbReference type="Pfam" id="PF21012">
    <property type="entry name" value="DUF6850"/>
    <property type="match status" value="1"/>
</dbReference>